<organism evidence="2 3">
    <name type="scientific">Endozoicomonas montiporae CL-33</name>
    <dbReference type="NCBI Taxonomy" id="570277"/>
    <lineage>
        <taxon>Bacteria</taxon>
        <taxon>Pseudomonadati</taxon>
        <taxon>Pseudomonadota</taxon>
        <taxon>Gammaproteobacteria</taxon>
        <taxon>Oceanospirillales</taxon>
        <taxon>Endozoicomonadaceae</taxon>
        <taxon>Endozoicomonas</taxon>
    </lineage>
</organism>
<evidence type="ECO:0000313" key="2">
    <source>
        <dbReference type="EMBL" id="AMO54326.1"/>
    </source>
</evidence>
<evidence type="ECO:0000313" key="3">
    <source>
        <dbReference type="Proteomes" id="UP000071065"/>
    </source>
</evidence>
<proteinExistence type="predicted"/>
<dbReference type="Proteomes" id="UP000071065">
    <property type="component" value="Chromosome"/>
</dbReference>
<feature type="compositionally biased region" description="Polar residues" evidence="1">
    <location>
        <begin position="45"/>
        <end position="54"/>
    </location>
</feature>
<protein>
    <submittedName>
        <fullName evidence="2">Uncharacterized protein</fullName>
    </submittedName>
</protein>
<gene>
    <name evidence="2" type="ORF">EZMO1_0053</name>
</gene>
<feature type="region of interest" description="Disordered" evidence="1">
    <location>
        <begin position="1"/>
        <end position="79"/>
    </location>
</feature>
<reference evidence="2 3" key="1">
    <citation type="journal article" date="2016" name="Front. Microbiol.">
        <title>Genomic Insight into the Host-Endosymbiont Relationship of Endozoicomonas montiporae CL-33(T) with its Coral Host.</title>
        <authorList>
            <person name="Ding J.-Y."/>
            <person name="Shiu J.-H."/>
            <person name="Chen W.-M."/>
            <person name="Chiang Y.-R."/>
            <person name="Tang S.-L."/>
        </authorList>
    </citation>
    <scope>NUCLEOTIDE SEQUENCE [LARGE SCALE GENOMIC DNA]</scope>
    <source>
        <strain evidence="2 3">CL-33</strain>
    </source>
</reference>
<dbReference type="KEGG" id="emp:EZMO1_0053"/>
<name>A0A142B6F0_9GAMM</name>
<dbReference type="EMBL" id="CP013251">
    <property type="protein sequence ID" value="AMO54326.1"/>
    <property type="molecule type" value="Genomic_DNA"/>
</dbReference>
<dbReference type="STRING" id="570277.EZMO1_0053"/>
<sequence length="79" mass="8302">MSQSITSTSASGSEIHQNSLIVAEQKPETSEAANAGQQADKPRVQQASNTSEFDQGSVKDKKSKACLVSEPTEPGHLTS</sequence>
<accession>A0A142B6F0</accession>
<dbReference type="AlphaFoldDB" id="A0A142B6F0"/>
<evidence type="ECO:0000256" key="1">
    <source>
        <dbReference type="SAM" id="MobiDB-lite"/>
    </source>
</evidence>
<dbReference type="RefSeq" id="WP_145912419.1">
    <property type="nucleotide sequence ID" value="NZ_CP013251.1"/>
</dbReference>
<feature type="compositionally biased region" description="Low complexity" evidence="1">
    <location>
        <begin position="1"/>
        <end position="13"/>
    </location>
</feature>